<organism evidence="1">
    <name type="scientific">marine sediment metagenome</name>
    <dbReference type="NCBI Taxonomy" id="412755"/>
    <lineage>
        <taxon>unclassified sequences</taxon>
        <taxon>metagenomes</taxon>
        <taxon>ecological metagenomes</taxon>
    </lineage>
</organism>
<evidence type="ECO:0000313" key="1">
    <source>
        <dbReference type="EMBL" id="KKN03085.1"/>
    </source>
</evidence>
<comment type="caution">
    <text evidence="1">The sequence shown here is derived from an EMBL/GenBank/DDBJ whole genome shotgun (WGS) entry which is preliminary data.</text>
</comment>
<dbReference type="AlphaFoldDB" id="A0A0F9M6K3"/>
<name>A0A0F9M6K3_9ZZZZ</name>
<accession>A0A0F9M6K3</accession>
<proteinExistence type="predicted"/>
<protein>
    <submittedName>
        <fullName evidence="1">Uncharacterized protein</fullName>
    </submittedName>
</protein>
<reference evidence="1" key="1">
    <citation type="journal article" date="2015" name="Nature">
        <title>Complex archaea that bridge the gap between prokaryotes and eukaryotes.</title>
        <authorList>
            <person name="Spang A."/>
            <person name="Saw J.H."/>
            <person name="Jorgensen S.L."/>
            <person name="Zaremba-Niedzwiedzka K."/>
            <person name="Martijn J."/>
            <person name="Lind A.E."/>
            <person name="van Eijk R."/>
            <person name="Schleper C."/>
            <person name="Guy L."/>
            <person name="Ettema T.J."/>
        </authorList>
    </citation>
    <scope>NUCLEOTIDE SEQUENCE</scope>
</reference>
<sequence length="91" mass="10842">MDTSETYIKMCEKAARVAPELFYRQSYDVHDYTFQVEGNDLLWWLPRQDQLQILSGLSWKEFDKECLKYDAETKEQAGIQVDIERLDKTTQ</sequence>
<gene>
    <name evidence="1" type="ORF">LCGC14_1111120</name>
</gene>
<dbReference type="EMBL" id="LAZR01005074">
    <property type="protein sequence ID" value="KKN03085.1"/>
    <property type="molecule type" value="Genomic_DNA"/>
</dbReference>